<reference evidence="2" key="2">
    <citation type="journal article" date="2015" name="Fish Shellfish Immunol.">
        <title>Early steps in the European eel (Anguilla anguilla)-Vibrio vulnificus interaction in the gills: Role of the RtxA13 toxin.</title>
        <authorList>
            <person name="Callol A."/>
            <person name="Pajuelo D."/>
            <person name="Ebbesson L."/>
            <person name="Teles M."/>
            <person name="MacKenzie S."/>
            <person name="Amaro C."/>
        </authorList>
    </citation>
    <scope>NUCLEOTIDE SEQUENCE</scope>
</reference>
<name>A0A0E9QI01_ANGAN</name>
<proteinExistence type="predicted"/>
<keyword evidence="1" id="KW-1133">Transmembrane helix</keyword>
<sequence length="53" mass="6395">MTERTTSWFQKWTAVLWANLTMQPTLYCTIFLYVSYINWTAKQIDSHAFFLLN</sequence>
<accession>A0A0E9QI01</accession>
<reference evidence="2" key="1">
    <citation type="submission" date="2014-11" db="EMBL/GenBank/DDBJ databases">
        <authorList>
            <person name="Amaro Gonzalez C."/>
        </authorList>
    </citation>
    <scope>NUCLEOTIDE SEQUENCE</scope>
</reference>
<dbReference type="EMBL" id="GBXM01092178">
    <property type="protein sequence ID" value="JAH16399.1"/>
    <property type="molecule type" value="Transcribed_RNA"/>
</dbReference>
<evidence type="ECO:0000313" key="2">
    <source>
        <dbReference type="EMBL" id="JAH16399.1"/>
    </source>
</evidence>
<evidence type="ECO:0000256" key="1">
    <source>
        <dbReference type="SAM" id="Phobius"/>
    </source>
</evidence>
<keyword evidence="1" id="KW-0472">Membrane</keyword>
<organism evidence="2">
    <name type="scientific">Anguilla anguilla</name>
    <name type="common">European freshwater eel</name>
    <name type="synonym">Muraena anguilla</name>
    <dbReference type="NCBI Taxonomy" id="7936"/>
    <lineage>
        <taxon>Eukaryota</taxon>
        <taxon>Metazoa</taxon>
        <taxon>Chordata</taxon>
        <taxon>Craniata</taxon>
        <taxon>Vertebrata</taxon>
        <taxon>Euteleostomi</taxon>
        <taxon>Actinopterygii</taxon>
        <taxon>Neopterygii</taxon>
        <taxon>Teleostei</taxon>
        <taxon>Anguilliformes</taxon>
        <taxon>Anguillidae</taxon>
        <taxon>Anguilla</taxon>
    </lineage>
</organism>
<protein>
    <submittedName>
        <fullName evidence="2">Uncharacterized protein</fullName>
    </submittedName>
</protein>
<dbReference type="AlphaFoldDB" id="A0A0E9QI01"/>
<keyword evidence="1" id="KW-0812">Transmembrane</keyword>
<feature type="transmembrane region" description="Helical" evidence="1">
    <location>
        <begin position="12"/>
        <end position="34"/>
    </location>
</feature>